<dbReference type="AlphaFoldDB" id="A0A8H3HZR9"/>
<feature type="signal peptide" evidence="10">
    <location>
        <begin position="1"/>
        <end position="16"/>
    </location>
</feature>
<dbReference type="Gene3D" id="1.10.287.1170">
    <property type="entry name" value="glycoside hydrolase family 81 endo-[beta] glucanase"/>
    <property type="match status" value="1"/>
</dbReference>
<dbReference type="PANTHER" id="PTHR31983">
    <property type="entry name" value="ENDO-1,3(4)-BETA-GLUCANASE 1"/>
    <property type="match status" value="1"/>
</dbReference>
<feature type="compositionally biased region" description="Low complexity" evidence="9">
    <location>
        <begin position="37"/>
        <end position="46"/>
    </location>
</feature>
<dbReference type="GO" id="GO:0052861">
    <property type="term" value="F:endo-1,3(4)-beta-glucanase activity"/>
    <property type="evidence" value="ECO:0007669"/>
    <property type="project" value="InterPro"/>
</dbReference>
<comment type="caution">
    <text evidence="13">The sequence shown here is derived from an EMBL/GenBank/DDBJ whole genome shotgun (WGS) entry which is preliminary data.</text>
</comment>
<comment type="similarity">
    <text evidence="2">Belongs to the glycosyl hydrolase 81 family.</text>
</comment>
<dbReference type="GO" id="GO:0000272">
    <property type="term" value="P:polysaccharide catabolic process"/>
    <property type="evidence" value="ECO:0007669"/>
    <property type="project" value="UniProtKB-KW"/>
</dbReference>
<sequence length="814" mass="86834">MLALTILVSFNLYSLATTTPTLQIAIAPPASSPNAVLSLGPQSLPSPSEPPMTTGSVVTSLETSGNPSIEPFPTALISTSASVQVPSTSKIPLVVQAVSNPTVSAIFAKPISTGPPVNVIGSRPDHPVPRTGLVSQSGKVGTNKFYANFFLGAQTNPVWTHPYSLQWAKGRGAAGSWGMSISHIDAKQRTYGPDPSANPVEYYINPINIQSIILSATELSSSAVLTMDSLTAFSANVNLLTKAGASPAITFPMVQGMGFVTGQYKNVTPYIRSSVFFKTLTPLASPSKGVTKYRILLQDGNTWLLYARADNGTGLSLTAVSSSSIKAPGRFSGTIQIAKNPGAIAGNEITYDSCAGAYPKTVALSGSVAGKSGTYTLSWARAGNTAGLLLFALPHHVQSLVTSSIKITSIKLQTTTKGIATGIIGNSWTLSEPDLPTSIGFAPWDSAIGSTHSLSATAKNTVLKAGKSDLAQDINSQTNLDSMYFSGKALSKFATAIYAVHDLAGDVNVASVGLSKLKTAFARFASNKQINPLVYESQWGGIVSTAAYSTGDPNADFGNSYYNDHHFHYAYFVHTASIIAYLDPTWLTATNKAWVNTLIRDAANPSVADPYFPQSRAFDWYHGHSWAKGLFDSFDGKDEESSSEDTFMSYAMKMWGHVVGDTAMEARGNLMLAVQKRALRNYFLLSSTNVNHPANFINNKVSGILFENKVDHATYFGANPEYIQGIHMLPINPSSAYTRDKAFVKEEWDRYFSNGRAGNVVGGWRGILYSNLALIDPKAAFSFFNVTDFDPQYLDGGASLTWYLALSAGLGGAP</sequence>
<name>A0A8H3HZR9_9LECA</name>
<dbReference type="EMBL" id="CAJPDS010000007">
    <property type="protein sequence ID" value="CAF9909292.1"/>
    <property type="molecule type" value="Genomic_DNA"/>
</dbReference>
<dbReference type="EC" id="3.2.1.39" evidence="3"/>
<feature type="region of interest" description="Disordered" evidence="9">
    <location>
        <begin position="37"/>
        <end position="64"/>
    </location>
</feature>
<keyword evidence="14" id="KW-1185">Reference proteome</keyword>
<keyword evidence="5" id="KW-0119">Carbohydrate metabolism</keyword>
<evidence type="ECO:0000256" key="3">
    <source>
        <dbReference type="ARBA" id="ARBA00012780"/>
    </source>
</evidence>
<dbReference type="InterPro" id="IPR040720">
    <property type="entry name" value="GH81_C"/>
</dbReference>
<dbReference type="PROSITE" id="PS52008">
    <property type="entry name" value="GH81"/>
    <property type="match status" value="1"/>
</dbReference>
<dbReference type="GO" id="GO:0071555">
    <property type="term" value="P:cell wall organization"/>
    <property type="evidence" value="ECO:0007669"/>
    <property type="project" value="UniProtKB-KW"/>
</dbReference>
<keyword evidence="8" id="KW-0624">Polysaccharide degradation</keyword>
<comment type="catalytic activity">
    <reaction evidence="1">
        <text>Hydrolysis of (1-&gt;3)-beta-D-glucosidic linkages in (1-&gt;3)-beta-D-glucans.</text>
        <dbReference type="EC" id="3.2.1.39"/>
    </reaction>
</comment>
<protein>
    <recommendedName>
        <fullName evidence="3">glucan endo-1,3-beta-D-glucosidase</fullName>
        <ecNumber evidence="3">3.2.1.39</ecNumber>
    </recommendedName>
</protein>
<dbReference type="Pfam" id="PF03639">
    <property type="entry name" value="Glyco_hydro_81"/>
    <property type="match status" value="1"/>
</dbReference>
<gene>
    <name evidence="13" type="ORF">HETSPECPRED_008922</name>
</gene>
<evidence type="ECO:0000256" key="5">
    <source>
        <dbReference type="ARBA" id="ARBA00023277"/>
    </source>
</evidence>
<dbReference type="GO" id="GO:0042973">
    <property type="term" value="F:glucan endo-1,3-beta-D-glucosidase activity"/>
    <property type="evidence" value="ECO:0007669"/>
    <property type="project" value="UniProtKB-EC"/>
</dbReference>
<evidence type="ECO:0000256" key="8">
    <source>
        <dbReference type="ARBA" id="ARBA00023326"/>
    </source>
</evidence>
<evidence type="ECO:0000256" key="4">
    <source>
        <dbReference type="ARBA" id="ARBA00022801"/>
    </source>
</evidence>
<feature type="chain" id="PRO_5034431973" description="glucan endo-1,3-beta-D-glucosidase" evidence="10">
    <location>
        <begin position="17"/>
        <end position="814"/>
    </location>
</feature>
<dbReference type="Proteomes" id="UP000664521">
    <property type="component" value="Unassembled WGS sequence"/>
</dbReference>
<evidence type="ECO:0000256" key="10">
    <source>
        <dbReference type="SAM" id="SignalP"/>
    </source>
</evidence>
<dbReference type="Gene3D" id="2.70.98.30">
    <property type="entry name" value="Golgi alpha-mannosidase II, domain 4"/>
    <property type="match status" value="1"/>
</dbReference>
<evidence type="ECO:0000313" key="14">
    <source>
        <dbReference type="Proteomes" id="UP000664521"/>
    </source>
</evidence>
<dbReference type="OrthoDB" id="4473401at2759"/>
<feature type="domain" description="Glycosyl hydrolase family 81 N-terminal" evidence="11">
    <location>
        <begin position="126"/>
        <end position="446"/>
    </location>
</feature>
<evidence type="ECO:0000256" key="6">
    <source>
        <dbReference type="ARBA" id="ARBA00023295"/>
    </source>
</evidence>
<proteinExistence type="inferred from homology"/>
<dbReference type="GO" id="GO:0009986">
    <property type="term" value="C:cell surface"/>
    <property type="evidence" value="ECO:0007669"/>
    <property type="project" value="TreeGrafter"/>
</dbReference>
<dbReference type="InterPro" id="IPR005200">
    <property type="entry name" value="Endo-beta-glucanase"/>
</dbReference>
<keyword evidence="10" id="KW-0732">Signal</keyword>
<evidence type="ECO:0000259" key="12">
    <source>
        <dbReference type="Pfam" id="PF17652"/>
    </source>
</evidence>
<dbReference type="FunFam" id="2.70.98.30:FF:000006">
    <property type="entry name" value="Endo-1,3-beta-glucanase Engl1"/>
    <property type="match status" value="1"/>
</dbReference>
<keyword evidence="7" id="KW-0961">Cell wall biogenesis/degradation</keyword>
<keyword evidence="6" id="KW-0326">Glycosidase</keyword>
<feature type="domain" description="Glycosyl hydrolase family 81 C-terminal" evidence="12">
    <location>
        <begin position="454"/>
        <end position="804"/>
    </location>
</feature>
<organism evidence="13 14">
    <name type="scientific">Heterodermia speciosa</name>
    <dbReference type="NCBI Taxonomy" id="116794"/>
    <lineage>
        <taxon>Eukaryota</taxon>
        <taxon>Fungi</taxon>
        <taxon>Dikarya</taxon>
        <taxon>Ascomycota</taxon>
        <taxon>Pezizomycotina</taxon>
        <taxon>Lecanoromycetes</taxon>
        <taxon>OSLEUM clade</taxon>
        <taxon>Lecanoromycetidae</taxon>
        <taxon>Caliciales</taxon>
        <taxon>Physciaceae</taxon>
        <taxon>Heterodermia</taxon>
    </lineage>
</organism>
<reference evidence="13" key="1">
    <citation type="submission" date="2021-03" db="EMBL/GenBank/DDBJ databases">
        <authorList>
            <person name="Tagirdzhanova G."/>
        </authorList>
    </citation>
    <scope>NUCLEOTIDE SEQUENCE</scope>
</reference>
<evidence type="ECO:0000256" key="7">
    <source>
        <dbReference type="ARBA" id="ARBA00023316"/>
    </source>
</evidence>
<evidence type="ECO:0000256" key="2">
    <source>
        <dbReference type="ARBA" id="ARBA00010730"/>
    </source>
</evidence>
<evidence type="ECO:0000256" key="1">
    <source>
        <dbReference type="ARBA" id="ARBA00000382"/>
    </source>
</evidence>
<evidence type="ECO:0000256" key="9">
    <source>
        <dbReference type="SAM" id="MobiDB-lite"/>
    </source>
</evidence>
<evidence type="ECO:0000259" key="11">
    <source>
        <dbReference type="Pfam" id="PF03639"/>
    </source>
</evidence>
<evidence type="ECO:0000313" key="13">
    <source>
        <dbReference type="EMBL" id="CAF9909292.1"/>
    </source>
</evidence>
<dbReference type="InterPro" id="IPR040451">
    <property type="entry name" value="GH81_N"/>
</dbReference>
<keyword evidence="4" id="KW-0378">Hydrolase</keyword>
<dbReference type="Pfam" id="PF17652">
    <property type="entry name" value="Glyco_hydro81C"/>
    <property type="match status" value="1"/>
</dbReference>
<accession>A0A8H3HZR9</accession>
<feature type="compositionally biased region" description="Polar residues" evidence="9">
    <location>
        <begin position="53"/>
        <end position="64"/>
    </location>
</feature>
<dbReference type="PANTHER" id="PTHR31983:SF0">
    <property type="entry name" value="GLUCAN ENDO-1,3-BETA-D-GLUCOSIDASE 2"/>
    <property type="match status" value="1"/>
</dbReference>